<keyword evidence="3" id="KW-1185">Reference proteome</keyword>
<evidence type="ECO:0000256" key="1">
    <source>
        <dbReference type="SAM" id="MobiDB-lite"/>
    </source>
</evidence>
<reference evidence="3" key="1">
    <citation type="submission" date="2024-04" db="EMBL/GenBank/DDBJ databases">
        <authorList>
            <person name="Shaw F."/>
            <person name="Minotto A."/>
        </authorList>
    </citation>
    <scope>NUCLEOTIDE SEQUENCE [LARGE SCALE GENOMIC DNA]</scope>
</reference>
<gene>
    <name evidence="2" type="ORF">GFSPODELE1_LOCUS9569</name>
</gene>
<feature type="compositionally biased region" description="Polar residues" evidence="1">
    <location>
        <begin position="169"/>
        <end position="186"/>
    </location>
</feature>
<proteinExistence type="predicted"/>
<name>A0ABP1E427_9APHY</name>
<feature type="region of interest" description="Disordered" evidence="1">
    <location>
        <begin position="76"/>
        <end position="128"/>
    </location>
</feature>
<evidence type="ECO:0000313" key="2">
    <source>
        <dbReference type="EMBL" id="CAL1713969.1"/>
    </source>
</evidence>
<accession>A0ABP1E427</accession>
<evidence type="ECO:0000313" key="3">
    <source>
        <dbReference type="Proteomes" id="UP001497453"/>
    </source>
</evidence>
<dbReference type="Proteomes" id="UP001497453">
    <property type="component" value="Chromosome 8"/>
</dbReference>
<dbReference type="EMBL" id="OZ037951">
    <property type="protein sequence ID" value="CAL1713969.1"/>
    <property type="molecule type" value="Genomic_DNA"/>
</dbReference>
<protein>
    <submittedName>
        <fullName evidence="2">Uncharacterized protein</fullName>
    </submittedName>
</protein>
<organism evidence="2 3">
    <name type="scientific">Somion occarium</name>
    <dbReference type="NCBI Taxonomy" id="3059160"/>
    <lineage>
        <taxon>Eukaryota</taxon>
        <taxon>Fungi</taxon>
        <taxon>Dikarya</taxon>
        <taxon>Basidiomycota</taxon>
        <taxon>Agaricomycotina</taxon>
        <taxon>Agaricomycetes</taxon>
        <taxon>Polyporales</taxon>
        <taxon>Cerrenaceae</taxon>
        <taxon>Somion</taxon>
    </lineage>
</organism>
<feature type="region of interest" description="Disordered" evidence="1">
    <location>
        <begin position="157"/>
        <end position="191"/>
    </location>
</feature>
<sequence>MSLEDYRLRLFLAPRSQMCSPVSPDNEHMAMLVLPIRPVNKHETLTLTVKANSVSWQSYVDESTIETIDMTAAPPKKWKYNSETEDSHQGTSQQTARVPQVECVRASSHHAERDISPPSECGYVSETESEYTQPSLPLGSILGQLLAEQALHHNNDSLPSVEAAPASDVGSQTQPESETVPESQGSRIDDLKSSVERLILRARWEGIQEGMAQMRGQVKCNCQLMSSAASRNEPGSSGLP</sequence>